<proteinExistence type="predicted"/>
<organism evidence="2 3">
    <name type="scientific">Rhizobium ruizarguesonis</name>
    <dbReference type="NCBI Taxonomy" id="2081791"/>
    <lineage>
        <taxon>Bacteria</taxon>
        <taxon>Pseudomonadati</taxon>
        <taxon>Pseudomonadota</taxon>
        <taxon>Alphaproteobacteria</taxon>
        <taxon>Hyphomicrobiales</taxon>
        <taxon>Rhizobiaceae</taxon>
        <taxon>Rhizobium/Agrobacterium group</taxon>
        <taxon>Rhizobium</taxon>
    </lineage>
</organism>
<evidence type="ECO:0000259" key="1">
    <source>
        <dbReference type="Pfam" id="PF00149"/>
    </source>
</evidence>
<protein>
    <submittedName>
        <fullName evidence="2">Phosphohydrolase</fullName>
    </submittedName>
</protein>
<dbReference type="PANTHER" id="PTHR37844">
    <property type="entry name" value="SER/THR PROTEIN PHOSPHATASE SUPERFAMILY (AFU_ORTHOLOGUE AFUA_1G14840)"/>
    <property type="match status" value="1"/>
</dbReference>
<evidence type="ECO:0000313" key="3">
    <source>
        <dbReference type="Proteomes" id="UP000291659"/>
    </source>
</evidence>
<keyword evidence="3" id="KW-1185">Reference proteome</keyword>
<dbReference type="PANTHER" id="PTHR37844:SF2">
    <property type="entry name" value="SER_THR PROTEIN PHOSPHATASE SUPERFAMILY (AFU_ORTHOLOGUE AFUA_1G14840)"/>
    <property type="match status" value="1"/>
</dbReference>
<comment type="caution">
    <text evidence="2">The sequence shown here is derived from an EMBL/GenBank/DDBJ whole genome shotgun (WGS) entry which is preliminary data.</text>
</comment>
<name>A0ABY1X0T5_9HYPH</name>
<reference evidence="2 3" key="1">
    <citation type="submission" date="2019-02" db="EMBL/GenBank/DDBJ databases">
        <title>The genomic architecture of introgression among sibling species of bacteria.</title>
        <authorList>
            <person name="Cavassim M.I.A."/>
            <person name="Moeskjaer S."/>
            <person name="Moslemi C."/>
            <person name="Fields B."/>
            <person name="Bachmann A."/>
            <person name="Vilhjalmsson B."/>
            <person name="Schierup M.H."/>
            <person name="Young J.P.W."/>
            <person name="Andersen S.U."/>
        </authorList>
    </citation>
    <scope>NUCLEOTIDE SEQUENCE [LARGE SCALE GENOMIC DNA]</scope>
    <source>
        <strain evidence="2 3">SM141A</strain>
        <plasmid evidence="2">pSM141A_Rh17</plasmid>
    </source>
</reference>
<feature type="domain" description="Calcineurin-like phosphoesterase" evidence="1">
    <location>
        <begin position="1"/>
        <end position="235"/>
    </location>
</feature>
<dbReference type="Pfam" id="PF00149">
    <property type="entry name" value="Metallophos"/>
    <property type="match status" value="1"/>
</dbReference>
<dbReference type="RefSeq" id="WP_130763012.1">
    <property type="nucleotide sequence ID" value="NZ_SIOX01000008.1"/>
</dbReference>
<accession>A0ABY1X0T5</accession>
<dbReference type="InterPro" id="IPR029052">
    <property type="entry name" value="Metallo-depent_PP-like"/>
</dbReference>
<gene>
    <name evidence="2" type="ORF">ELH98_30360</name>
</gene>
<dbReference type="Gene3D" id="3.60.21.10">
    <property type="match status" value="1"/>
</dbReference>
<dbReference type="EMBL" id="SIOX01000008">
    <property type="protein sequence ID" value="TAX67629.1"/>
    <property type="molecule type" value="Genomic_DNA"/>
</dbReference>
<sequence length="281" mass="31968">MKAWIISDFHSSPLDLFRRRQLAVPRADVCICAGDIAGNIESAIDFLHSEIAPHMPVVAVLGNHDFYGSSIDRALEYARKWTAGTNVHILENETFQKGDLRVVGATLWTSFEIEDHDFGHLQVDTRRELAVRECMRYLLDFRLIHRSDARLGEESGFITPGEMMSRHWESRVFIHRELAKPFDGTTLVLTHHAISRRSLDPRFAGHISNAAFASDLSDVIRACRPHFWVHGHIHRFADYIEGDTRVLCNPRGYVGERGSGEFRPGLVVETSVTEAEDRNHE</sequence>
<dbReference type="SUPFAM" id="SSF56300">
    <property type="entry name" value="Metallo-dependent phosphatases"/>
    <property type="match status" value="1"/>
</dbReference>
<dbReference type="InterPro" id="IPR004843">
    <property type="entry name" value="Calcineurin-like_PHP"/>
</dbReference>
<geneLocation type="plasmid" evidence="2">
    <name>pSM141A_Rh17</name>
</geneLocation>
<evidence type="ECO:0000313" key="2">
    <source>
        <dbReference type="EMBL" id="TAX67629.1"/>
    </source>
</evidence>
<dbReference type="Proteomes" id="UP000291659">
    <property type="component" value="Unassembled WGS sequence"/>
</dbReference>
<keyword evidence="2" id="KW-0614">Plasmid</keyword>